<feature type="region of interest" description="Disordered" evidence="4">
    <location>
        <begin position="152"/>
        <end position="171"/>
    </location>
</feature>
<feature type="domain" description="Alliinase C-terminal" evidence="5">
    <location>
        <begin position="217"/>
        <end position="280"/>
    </location>
</feature>
<dbReference type="GO" id="GO:0006520">
    <property type="term" value="P:amino acid metabolic process"/>
    <property type="evidence" value="ECO:0007669"/>
    <property type="project" value="TreeGrafter"/>
</dbReference>
<sequence>MSYGTTDGLVQSVELEKQIRELHKAVGNAVVDDKHVVFGTGSTQLINALVHALSPDADAASPPASVVATVPYYAPYREQTTMFNGRKYKWDGDTAAWVNASSQNSTHKSFIELVTSPNNPDTLLHVPVLNGSAAIVDRAYYWPHFTHFPGKPAADAGDREGHAGQPPRRGGHLRLRLRSDEIQMSQAECRRVAVPSHLAAENPSPVLHLLQANQRAVSSTAYAWVKCGREEDQNCYETLRKANIISRSGAVNEASSRYTRVSLLKSDDDFDVLLERLADLVNAEQYEASS</sequence>
<dbReference type="PANTHER" id="PTHR43795">
    <property type="entry name" value="BIFUNCTIONAL ASPARTATE AMINOTRANSFERASE AND GLUTAMATE/ASPARTATE-PREPHENATE AMINOTRANSFERASE-RELATED"/>
    <property type="match status" value="1"/>
</dbReference>
<dbReference type="InterPro" id="IPR050478">
    <property type="entry name" value="Ethylene_sulfur-biosynth"/>
</dbReference>
<dbReference type="GO" id="GO:0008483">
    <property type="term" value="F:transaminase activity"/>
    <property type="evidence" value="ECO:0007669"/>
    <property type="project" value="TreeGrafter"/>
</dbReference>
<dbReference type="EMBL" id="RWGY01000009">
    <property type="protein sequence ID" value="TVU35301.1"/>
    <property type="molecule type" value="Genomic_DNA"/>
</dbReference>
<dbReference type="InterPro" id="IPR015424">
    <property type="entry name" value="PyrdxlP-dep_Trfase"/>
</dbReference>
<dbReference type="InterPro" id="IPR006948">
    <property type="entry name" value="Alliinase_C"/>
</dbReference>
<dbReference type="Proteomes" id="UP000324897">
    <property type="component" value="Unassembled WGS sequence"/>
</dbReference>
<dbReference type="GO" id="GO:0016846">
    <property type="term" value="F:carbon-sulfur lyase activity"/>
    <property type="evidence" value="ECO:0007669"/>
    <property type="project" value="InterPro"/>
</dbReference>
<comment type="cofactor">
    <cofactor evidence="1">
        <name>pyridoxal 5'-phosphate</name>
        <dbReference type="ChEBI" id="CHEBI:597326"/>
    </cofactor>
</comment>
<dbReference type="SUPFAM" id="SSF53383">
    <property type="entry name" value="PLP-dependent transferases"/>
    <property type="match status" value="1"/>
</dbReference>
<evidence type="ECO:0000256" key="4">
    <source>
        <dbReference type="SAM" id="MobiDB-lite"/>
    </source>
</evidence>
<feature type="domain" description="Alliinase C-terminal" evidence="5">
    <location>
        <begin position="1"/>
        <end position="150"/>
    </location>
</feature>
<evidence type="ECO:0000313" key="6">
    <source>
        <dbReference type="EMBL" id="TVU35301.1"/>
    </source>
</evidence>
<comment type="caution">
    <text evidence="6">The sequence shown here is derived from an EMBL/GenBank/DDBJ whole genome shotgun (WGS) entry which is preliminary data.</text>
</comment>
<dbReference type="AlphaFoldDB" id="A0A5J9VID5"/>
<name>A0A5J9VID5_9POAL</name>
<dbReference type="PANTHER" id="PTHR43795:SF20">
    <property type="entry name" value="TRYPTOPHAN AMINOTRANSFERASE-RELATED PROTEIN 3"/>
    <property type="match status" value="1"/>
</dbReference>
<accession>A0A5J9VID5</accession>
<evidence type="ECO:0000259" key="5">
    <source>
        <dbReference type="Pfam" id="PF04864"/>
    </source>
</evidence>
<dbReference type="Gene3D" id="3.90.1150.10">
    <property type="entry name" value="Aspartate Aminotransferase, domain 1"/>
    <property type="match status" value="1"/>
</dbReference>
<dbReference type="OrthoDB" id="2020362at2759"/>
<evidence type="ECO:0000256" key="3">
    <source>
        <dbReference type="ARBA" id="ARBA00022898"/>
    </source>
</evidence>
<protein>
    <recommendedName>
        <fullName evidence="5">Alliinase C-terminal domain-containing protein</fullName>
    </recommendedName>
</protein>
<evidence type="ECO:0000256" key="2">
    <source>
        <dbReference type="ARBA" id="ARBA00006312"/>
    </source>
</evidence>
<evidence type="ECO:0000256" key="1">
    <source>
        <dbReference type="ARBA" id="ARBA00001933"/>
    </source>
</evidence>
<reference evidence="6 7" key="1">
    <citation type="journal article" date="2019" name="Sci. Rep.">
        <title>A high-quality genome of Eragrostis curvula grass provides insights into Poaceae evolution and supports new strategies to enhance forage quality.</title>
        <authorList>
            <person name="Carballo J."/>
            <person name="Santos B.A.C.M."/>
            <person name="Zappacosta D."/>
            <person name="Garbus I."/>
            <person name="Selva J.P."/>
            <person name="Gallo C.A."/>
            <person name="Diaz A."/>
            <person name="Albertini E."/>
            <person name="Caccamo M."/>
            <person name="Echenique V."/>
        </authorList>
    </citation>
    <scope>NUCLEOTIDE SEQUENCE [LARGE SCALE GENOMIC DNA]</scope>
    <source>
        <strain evidence="7">cv. Victoria</strain>
        <tissue evidence="6">Leaf</tissue>
    </source>
</reference>
<proteinExistence type="inferred from homology"/>
<keyword evidence="3" id="KW-0663">Pyridoxal phosphate</keyword>
<dbReference type="InterPro" id="IPR015421">
    <property type="entry name" value="PyrdxlP-dep_Trfase_major"/>
</dbReference>
<comment type="similarity">
    <text evidence="2">Belongs to the alliinase family.</text>
</comment>
<dbReference type="Pfam" id="PF04864">
    <property type="entry name" value="Alliinase_C"/>
    <property type="match status" value="2"/>
</dbReference>
<gene>
    <name evidence="6" type="ORF">EJB05_17185</name>
</gene>
<organism evidence="6 7">
    <name type="scientific">Eragrostis curvula</name>
    <name type="common">weeping love grass</name>
    <dbReference type="NCBI Taxonomy" id="38414"/>
    <lineage>
        <taxon>Eukaryota</taxon>
        <taxon>Viridiplantae</taxon>
        <taxon>Streptophyta</taxon>
        <taxon>Embryophyta</taxon>
        <taxon>Tracheophyta</taxon>
        <taxon>Spermatophyta</taxon>
        <taxon>Magnoliopsida</taxon>
        <taxon>Liliopsida</taxon>
        <taxon>Poales</taxon>
        <taxon>Poaceae</taxon>
        <taxon>PACMAD clade</taxon>
        <taxon>Chloridoideae</taxon>
        <taxon>Eragrostideae</taxon>
        <taxon>Eragrostidinae</taxon>
        <taxon>Eragrostis</taxon>
    </lineage>
</organism>
<evidence type="ECO:0000313" key="7">
    <source>
        <dbReference type="Proteomes" id="UP000324897"/>
    </source>
</evidence>
<keyword evidence="7" id="KW-1185">Reference proteome</keyword>
<dbReference type="Gramene" id="TVU35301">
    <property type="protein sequence ID" value="TVU35301"/>
    <property type="gene ID" value="EJB05_17185"/>
</dbReference>
<feature type="non-terminal residue" evidence="6">
    <location>
        <position position="1"/>
    </location>
</feature>
<dbReference type="Gene3D" id="3.40.640.10">
    <property type="entry name" value="Type I PLP-dependent aspartate aminotransferase-like (Major domain)"/>
    <property type="match status" value="1"/>
</dbReference>
<dbReference type="InterPro" id="IPR015422">
    <property type="entry name" value="PyrdxlP-dep_Trfase_small"/>
</dbReference>